<evidence type="ECO:0000256" key="1">
    <source>
        <dbReference type="PROSITE-ProRule" id="PRU00339"/>
    </source>
</evidence>
<dbReference type="SMART" id="SM00028">
    <property type="entry name" value="TPR"/>
    <property type="match status" value="2"/>
</dbReference>
<feature type="domain" description="CHAT" evidence="2">
    <location>
        <begin position="655"/>
        <end position="935"/>
    </location>
</feature>
<dbReference type="PROSITE" id="PS50005">
    <property type="entry name" value="TPR"/>
    <property type="match status" value="1"/>
</dbReference>
<dbReference type="InterPro" id="IPR024983">
    <property type="entry name" value="CHAT_dom"/>
</dbReference>
<dbReference type="PATRIC" id="fig|224013.5.peg.4301"/>
<dbReference type="PANTHER" id="PTHR10098">
    <property type="entry name" value="RAPSYN-RELATED"/>
    <property type="match status" value="1"/>
</dbReference>
<dbReference type="Pfam" id="PF12770">
    <property type="entry name" value="CHAT"/>
    <property type="match status" value="1"/>
</dbReference>
<dbReference type="SUPFAM" id="SSF48452">
    <property type="entry name" value="TPR-like"/>
    <property type="match status" value="2"/>
</dbReference>
<evidence type="ECO:0000313" key="4">
    <source>
        <dbReference type="Proteomes" id="UP000062645"/>
    </source>
</evidence>
<dbReference type="KEGG" id="npz:ACX27_17995"/>
<dbReference type="InterPro" id="IPR011990">
    <property type="entry name" value="TPR-like_helical_dom_sf"/>
</dbReference>
<dbReference type="AlphaFoldDB" id="A0A0M4SMI5"/>
<proteinExistence type="predicted"/>
<sequence>MSALIVFATISQITQPAALIPNFYQVAVQNVTAPITENLLSANPQQTLEQGMQLYRTENFSEAAKLFQQAAGGFQAQADHLNQALALNYLALSEQQIGQLPQAQKAIADSLALLKIAAQRNSYDYLSILAQAWNTQGQVQLASGHSQEALTSWEQATAIYTKLGDDAGKIGSQLNQTQALQALGLYRRARITLIQVNELLEKQPASPLKVTGLLNLGNTLRLMGDLTQKNAEGKTIEQLGSLQVLEKSLSLAEQVYPQLIPDIQLSLGNTAQALSLGQNPDEKHQKLADALAYYTKATLAKSPLTRLQAKLNQMRLLMDQQKWQQVQSLWPEIQQQLDAVPVNRTTIYARIHFAQSLTCLKQLTEPARMGMNANCPKNEILADGSFSNVKNLETVQLTGANVEWKAIGQMIASAVDQAKMLKDRRAEAYALGTLGNLYEQTHQWQEAQQLTQQALKLAEGIGASDIAYRWHWQLGRILKAQDNPRRNEQAAIAAYTKAVNNLKLLRSDLVAINREVQFSFQEGVEPVYRELVSLLLQNSPYQEDSAANQQNLKTARDVIESLQLAELDNFFRTACLDAKPVQIDEIDPKAAVIYPIILRDRLEVIVSLPNKAQNQKQNLLLRSKPIPVSQTEVEKTIQELRAKLVTRSTREFLPISQKVYNWLIKDIEPQLQAHKVENLVFVLDGALRSVPMAALHDGKEYLIQKGYNIALTPGLHLLPTRSFSREKPRTIAAGITEAVGTFEGLPSVEQEINTIKQQVPARVLLDSQFTKIALEKTIKSFGAPVVHLATHGQFASNAEDTFILTWKNSQIKDPTLAGDRVNVNELSSLLQTRETSQKNAIELLVLSACQTASGDKRAGLGIAGFALRSGARSTLATLWSVDDQATAMIMGEFYKQFANTKETKAEALRRAQLLLLADPNYRHPFYWAPYVLVGNWL</sequence>
<keyword evidence="4" id="KW-1185">Reference proteome</keyword>
<protein>
    <submittedName>
        <fullName evidence="3">Tetratricopeptide TPR_1 repeat-containing protein</fullName>
    </submittedName>
</protein>
<feature type="repeat" description="TPR" evidence="1">
    <location>
        <begin position="428"/>
        <end position="461"/>
    </location>
</feature>
<reference evidence="4" key="1">
    <citation type="submission" date="2015-07" db="EMBL/GenBank/DDBJ databases">
        <title>Genome Of Nitrogen-Fixing Cyanobacterium Nostoc piscinale CENA21 From Solimoes/Amazon River Floodplain Sediments And Comparative Genomics To Uncover Biosynthetic Natural Products Potential.</title>
        <authorList>
            <person name="Leao T.F."/>
            <person name="Leao P.N."/>
            <person name="Guimaraes P.I."/>
            <person name="de Melo A.G.C."/>
            <person name="Ramos R.T.J."/>
            <person name="Silva A."/>
            <person name="Fiore M.F."/>
            <person name="Schneider M.P.C."/>
        </authorList>
    </citation>
    <scope>NUCLEOTIDE SEQUENCE [LARGE SCALE GENOMIC DNA]</scope>
    <source>
        <strain evidence="4">CENA21</strain>
    </source>
</reference>
<reference evidence="3 4" key="2">
    <citation type="journal article" date="2016" name="Genome Announc.">
        <title>Draft Genome Sequence of the N2-Fixing Cyanobacterium Nostoc piscinale CENA21, Isolated from the Brazilian Amazon Floodplain.</title>
        <authorList>
            <person name="Leao T."/>
            <person name="Guimaraes P.I."/>
            <person name="de Melo A.G."/>
            <person name="Ramos R.T."/>
            <person name="Leao P.N."/>
            <person name="Silva A."/>
            <person name="Fiore M.F."/>
            <person name="Schneider M.P."/>
        </authorList>
    </citation>
    <scope>NUCLEOTIDE SEQUENCE [LARGE SCALE GENOMIC DNA]</scope>
    <source>
        <strain evidence="3 4">CENA21</strain>
    </source>
</reference>
<accession>A0A0M4SMI5</accession>
<dbReference type="OrthoDB" id="446317at2"/>
<dbReference type="Gene3D" id="1.25.40.10">
    <property type="entry name" value="Tetratricopeptide repeat domain"/>
    <property type="match status" value="3"/>
</dbReference>
<organism evidence="3 4">
    <name type="scientific">Nostoc piscinale CENA21</name>
    <dbReference type="NCBI Taxonomy" id="224013"/>
    <lineage>
        <taxon>Bacteria</taxon>
        <taxon>Bacillati</taxon>
        <taxon>Cyanobacteriota</taxon>
        <taxon>Cyanophyceae</taxon>
        <taxon>Nostocales</taxon>
        <taxon>Nostocaceae</taxon>
        <taxon>Nostoc</taxon>
    </lineage>
</organism>
<dbReference type="Proteomes" id="UP000062645">
    <property type="component" value="Chromosome"/>
</dbReference>
<dbReference type="RefSeq" id="WP_062294828.1">
    <property type="nucleotide sequence ID" value="NZ_CP012036.1"/>
</dbReference>
<evidence type="ECO:0000313" key="3">
    <source>
        <dbReference type="EMBL" id="ALF54310.1"/>
    </source>
</evidence>
<dbReference type="PANTHER" id="PTHR10098:SF112">
    <property type="entry name" value="SLR0380 PROTEIN"/>
    <property type="match status" value="1"/>
</dbReference>
<keyword evidence="1" id="KW-0802">TPR repeat</keyword>
<evidence type="ECO:0000259" key="2">
    <source>
        <dbReference type="Pfam" id="PF12770"/>
    </source>
</evidence>
<dbReference type="STRING" id="224013.ACX27_17995"/>
<dbReference type="InterPro" id="IPR019734">
    <property type="entry name" value="TPR_rpt"/>
</dbReference>
<gene>
    <name evidence="3" type="ORF">ACX27_17995</name>
</gene>
<name>A0A0M4SMI5_9NOSO</name>
<dbReference type="EMBL" id="CP012036">
    <property type="protein sequence ID" value="ALF54310.1"/>
    <property type="molecule type" value="Genomic_DNA"/>
</dbReference>